<comment type="similarity">
    <text evidence="1">Belongs to the short-chain dehydrogenases/reductases (SDR) family.</text>
</comment>
<sequence>MPPPYTSKTTASELATDFAPHITSKTILTTGVSPGGLGAAFITAIARASPALLILAGRSPSKVSETAATIHKLYPDVRTRVLELDLGSLESVRRAAEEVISWTDVPVIDVLVNNAGIMAVEYGLSPEGVERHFATNHLGHFLLTNLVMGKILAAGEPRVVCVSSDGHRLGGVRWDDLNFDVSETYNKWVAYGQSKTANMLFAVSLAEKLGGRGLLAFSLHPGVIATNLGGHLDWQEDFGELKALDQAQGNKEGWAEFKFKTPDQGAATSVFAAFSPDLKGHNGAYLQDCHVADPWIETVKAWATSPVEAERLWKLSEKLIGEEFHYRQ</sequence>
<reference evidence="3" key="1">
    <citation type="journal article" date="2023" name="Mol. Phylogenet. Evol.">
        <title>Genome-scale phylogeny and comparative genomics of the fungal order Sordariales.</title>
        <authorList>
            <person name="Hensen N."/>
            <person name="Bonometti L."/>
            <person name="Westerberg I."/>
            <person name="Brannstrom I.O."/>
            <person name="Guillou S."/>
            <person name="Cros-Aarteil S."/>
            <person name="Calhoun S."/>
            <person name="Haridas S."/>
            <person name="Kuo A."/>
            <person name="Mondo S."/>
            <person name="Pangilinan J."/>
            <person name="Riley R."/>
            <person name="LaButti K."/>
            <person name="Andreopoulos B."/>
            <person name="Lipzen A."/>
            <person name="Chen C."/>
            <person name="Yan M."/>
            <person name="Daum C."/>
            <person name="Ng V."/>
            <person name="Clum A."/>
            <person name="Steindorff A."/>
            <person name="Ohm R.A."/>
            <person name="Martin F."/>
            <person name="Silar P."/>
            <person name="Natvig D.O."/>
            <person name="Lalanne C."/>
            <person name="Gautier V."/>
            <person name="Ament-Velasquez S.L."/>
            <person name="Kruys A."/>
            <person name="Hutchinson M.I."/>
            <person name="Powell A.J."/>
            <person name="Barry K."/>
            <person name="Miller A.N."/>
            <person name="Grigoriev I.V."/>
            <person name="Debuchy R."/>
            <person name="Gladieux P."/>
            <person name="Hiltunen Thoren M."/>
            <person name="Johannesson H."/>
        </authorList>
    </citation>
    <scope>NUCLEOTIDE SEQUENCE</scope>
    <source>
        <strain evidence="3">PSN243</strain>
    </source>
</reference>
<proteinExistence type="inferred from homology"/>
<accession>A0AAV9GAR3</accession>
<name>A0AAV9GAR3_9PEZI</name>
<evidence type="ECO:0000313" key="4">
    <source>
        <dbReference type="Proteomes" id="UP001321760"/>
    </source>
</evidence>
<evidence type="ECO:0000313" key="3">
    <source>
        <dbReference type="EMBL" id="KAK4445229.1"/>
    </source>
</evidence>
<dbReference type="AlphaFoldDB" id="A0AAV9GAR3"/>
<dbReference type="InterPro" id="IPR002347">
    <property type="entry name" value="SDR_fam"/>
</dbReference>
<dbReference type="Proteomes" id="UP001321760">
    <property type="component" value="Unassembled WGS sequence"/>
</dbReference>
<dbReference type="InterPro" id="IPR036291">
    <property type="entry name" value="NAD(P)-bd_dom_sf"/>
</dbReference>
<evidence type="ECO:0000256" key="2">
    <source>
        <dbReference type="ARBA" id="ARBA00023002"/>
    </source>
</evidence>
<dbReference type="Pfam" id="PF00106">
    <property type="entry name" value="adh_short"/>
    <property type="match status" value="1"/>
</dbReference>
<dbReference type="PRINTS" id="PR00081">
    <property type="entry name" value="GDHRDH"/>
</dbReference>
<dbReference type="Gene3D" id="3.40.50.720">
    <property type="entry name" value="NAD(P)-binding Rossmann-like Domain"/>
    <property type="match status" value="1"/>
</dbReference>
<organism evidence="3 4">
    <name type="scientific">Podospora aff. communis PSN243</name>
    <dbReference type="NCBI Taxonomy" id="3040156"/>
    <lineage>
        <taxon>Eukaryota</taxon>
        <taxon>Fungi</taxon>
        <taxon>Dikarya</taxon>
        <taxon>Ascomycota</taxon>
        <taxon>Pezizomycotina</taxon>
        <taxon>Sordariomycetes</taxon>
        <taxon>Sordariomycetidae</taxon>
        <taxon>Sordariales</taxon>
        <taxon>Podosporaceae</taxon>
        <taxon>Podospora</taxon>
    </lineage>
</organism>
<reference evidence="3" key="2">
    <citation type="submission" date="2023-05" db="EMBL/GenBank/DDBJ databases">
        <authorList>
            <consortium name="Lawrence Berkeley National Laboratory"/>
            <person name="Steindorff A."/>
            <person name="Hensen N."/>
            <person name="Bonometti L."/>
            <person name="Westerberg I."/>
            <person name="Brannstrom I.O."/>
            <person name="Guillou S."/>
            <person name="Cros-Aarteil S."/>
            <person name="Calhoun S."/>
            <person name="Haridas S."/>
            <person name="Kuo A."/>
            <person name="Mondo S."/>
            <person name="Pangilinan J."/>
            <person name="Riley R."/>
            <person name="Labutti K."/>
            <person name="Andreopoulos B."/>
            <person name="Lipzen A."/>
            <person name="Chen C."/>
            <person name="Yanf M."/>
            <person name="Daum C."/>
            <person name="Ng V."/>
            <person name="Clum A."/>
            <person name="Ohm R."/>
            <person name="Martin F."/>
            <person name="Silar P."/>
            <person name="Natvig D."/>
            <person name="Lalanne C."/>
            <person name="Gautier V."/>
            <person name="Ament-Velasquez S.L."/>
            <person name="Kruys A."/>
            <person name="Hutchinson M.I."/>
            <person name="Powell A.J."/>
            <person name="Barry K."/>
            <person name="Miller A.N."/>
            <person name="Grigoriev I.V."/>
            <person name="Debuchy R."/>
            <person name="Gladieux P."/>
            <person name="Thoren M.H."/>
            <person name="Johannesson H."/>
        </authorList>
    </citation>
    <scope>NUCLEOTIDE SEQUENCE</scope>
    <source>
        <strain evidence="3">PSN243</strain>
    </source>
</reference>
<evidence type="ECO:0000256" key="1">
    <source>
        <dbReference type="ARBA" id="ARBA00006484"/>
    </source>
</evidence>
<comment type="caution">
    <text evidence="3">The sequence shown here is derived from an EMBL/GenBank/DDBJ whole genome shotgun (WGS) entry which is preliminary data.</text>
</comment>
<gene>
    <name evidence="3" type="ORF">QBC34DRAFT_358482</name>
</gene>
<dbReference type="SUPFAM" id="SSF51735">
    <property type="entry name" value="NAD(P)-binding Rossmann-fold domains"/>
    <property type="match status" value="1"/>
</dbReference>
<protein>
    <submittedName>
        <fullName evidence="3">Short-chain dehydrogenase TIC 32</fullName>
    </submittedName>
</protein>
<dbReference type="GO" id="GO:0016491">
    <property type="term" value="F:oxidoreductase activity"/>
    <property type="evidence" value="ECO:0007669"/>
    <property type="project" value="UniProtKB-KW"/>
</dbReference>
<dbReference type="PANTHER" id="PTHR24320">
    <property type="entry name" value="RETINOL DEHYDROGENASE"/>
    <property type="match status" value="1"/>
</dbReference>
<keyword evidence="2" id="KW-0560">Oxidoreductase</keyword>
<dbReference type="PANTHER" id="PTHR24320:SF283">
    <property type="entry name" value="RETINOL DEHYDROGENASE 11"/>
    <property type="match status" value="1"/>
</dbReference>
<keyword evidence="4" id="KW-1185">Reference proteome</keyword>
<dbReference type="EMBL" id="MU865967">
    <property type="protein sequence ID" value="KAK4445229.1"/>
    <property type="molecule type" value="Genomic_DNA"/>
</dbReference>